<evidence type="ECO:0000256" key="4">
    <source>
        <dbReference type="ARBA" id="ARBA00022692"/>
    </source>
</evidence>
<dbReference type="PANTHER" id="PTHR31086">
    <property type="entry name" value="ALUMINUM-ACTIVATED MALATE TRANSPORTER 10"/>
    <property type="match status" value="1"/>
</dbReference>
<dbReference type="Proteomes" id="UP000008311">
    <property type="component" value="Unassembled WGS sequence"/>
</dbReference>
<dbReference type="GO" id="GO:0015743">
    <property type="term" value="P:malate transport"/>
    <property type="evidence" value="ECO:0007669"/>
    <property type="project" value="InterPro"/>
</dbReference>
<evidence type="ECO:0008006" key="12">
    <source>
        <dbReference type="Google" id="ProtNLM"/>
    </source>
</evidence>
<dbReference type="OrthoDB" id="68611at2759"/>
<proteinExistence type="inferred from homology"/>
<dbReference type="FunCoup" id="B9ST18">
    <property type="interactions" value="184"/>
</dbReference>
<comment type="subcellular location">
    <subcellularLocation>
        <location evidence="1">Membrane</location>
        <topology evidence="1">Multi-pass membrane protein</topology>
    </subcellularLocation>
</comment>
<dbReference type="STRING" id="3988.B9ST18"/>
<keyword evidence="6" id="KW-0406">Ion transport</keyword>
<evidence type="ECO:0000256" key="5">
    <source>
        <dbReference type="ARBA" id="ARBA00022989"/>
    </source>
</evidence>
<feature type="transmembrane region" description="Helical" evidence="9">
    <location>
        <begin position="80"/>
        <end position="99"/>
    </location>
</feature>
<comment type="similarity">
    <text evidence="2">Belongs to the aromatic acid exporter (TC 2.A.85) family.</text>
</comment>
<reference evidence="11" key="1">
    <citation type="journal article" date="2010" name="Nat. Biotechnol.">
        <title>Draft genome sequence of the oilseed species Ricinus communis.</title>
        <authorList>
            <person name="Chan A.P."/>
            <person name="Crabtree J."/>
            <person name="Zhao Q."/>
            <person name="Lorenzi H."/>
            <person name="Orvis J."/>
            <person name="Puiu D."/>
            <person name="Melake-Berhan A."/>
            <person name="Jones K.M."/>
            <person name="Redman J."/>
            <person name="Chen G."/>
            <person name="Cahoon E.B."/>
            <person name="Gedil M."/>
            <person name="Stanke M."/>
            <person name="Haas B.J."/>
            <person name="Wortman J.R."/>
            <person name="Fraser-Liggett C.M."/>
            <person name="Ravel J."/>
            <person name="Rabinowicz P.D."/>
        </authorList>
    </citation>
    <scope>NUCLEOTIDE SEQUENCE [LARGE SCALE GENOMIC DNA]</scope>
    <source>
        <strain evidence="11">cv. Hale</strain>
    </source>
</reference>
<dbReference type="KEGG" id="rcu:8269706"/>
<feature type="transmembrane region" description="Helical" evidence="9">
    <location>
        <begin position="162"/>
        <end position="180"/>
    </location>
</feature>
<dbReference type="InterPro" id="IPR020966">
    <property type="entry name" value="ALMT"/>
</dbReference>
<gene>
    <name evidence="10" type="ORF">RCOM_0353340</name>
</gene>
<feature type="transmembrane region" description="Helical" evidence="9">
    <location>
        <begin position="189"/>
        <end position="208"/>
    </location>
</feature>
<evidence type="ECO:0000256" key="6">
    <source>
        <dbReference type="ARBA" id="ARBA00023065"/>
    </source>
</evidence>
<keyword evidence="4 9" id="KW-0812">Transmembrane</keyword>
<protein>
    <recommendedName>
        <fullName evidence="12">Aluminum-activated malate transporter</fullName>
    </recommendedName>
</protein>
<keyword evidence="5 9" id="KW-1133">Transmembrane helix</keyword>
<keyword evidence="7 9" id="KW-0472">Membrane</keyword>
<evidence type="ECO:0000256" key="9">
    <source>
        <dbReference type="SAM" id="Phobius"/>
    </source>
</evidence>
<evidence type="ECO:0000256" key="3">
    <source>
        <dbReference type="ARBA" id="ARBA00022448"/>
    </source>
</evidence>
<dbReference type="eggNOG" id="KOG4711">
    <property type="taxonomic scope" value="Eukaryota"/>
</dbReference>
<keyword evidence="11" id="KW-1185">Reference proteome</keyword>
<keyword evidence="3" id="KW-0813">Transport</keyword>
<evidence type="ECO:0000256" key="2">
    <source>
        <dbReference type="ARBA" id="ARBA00007079"/>
    </source>
</evidence>
<dbReference type="GO" id="GO:0034220">
    <property type="term" value="P:monoatomic ion transmembrane transport"/>
    <property type="evidence" value="ECO:0007669"/>
    <property type="project" value="UniProtKB-KW"/>
</dbReference>
<dbReference type="InParanoid" id="B9ST18"/>
<evidence type="ECO:0000256" key="8">
    <source>
        <dbReference type="ARBA" id="ARBA00023303"/>
    </source>
</evidence>
<feature type="transmembrane region" description="Helical" evidence="9">
    <location>
        <begin position="214"/>
        <end position="240"/>
    </location>
</feature>
<feature type="transmembrane region" description="Helical" evidence="9">
    <location>
        <begin position="111"/>
        <end position="129"/>
    </location>
</feature>
<evidence type="ECO:0000313" key="10">
    <source>
        <dbReference type="EMBL" id="EEF33250.1"/>
    </source>
</evidence>
<name>B9ST18_RICCO</name>
<evidence type="ECO:0000313" key="11">
    <source>
        <dbReference type="Proteomes" id="UP000008311"/>
    </source>
</evidence>
<evidence type="ECO:0000256" key="7">
    <source>
        <dbReference type="ARBA" id="ARBA00023136"/>
    </source>
</evidence>
<dbReference type="AlphaFoldDB" id="B9ST18"/>
<dbReference type="GO" id="GO:0009705">
    <property type="term" value="C:plant-type vacuole membrane"/>
    <property type="evidence" value="ECO:0000318"/>
    <property type="project" value="GO_Central"/>
</dbReference>
<keyword evidence="8" id="KW-0407">Ion channel</keyword>
<evidence type="ECO:0000256" key="1">
    <source>
        <dbReference type="ARBA" id="ARBA00004141"/>
    </source>
</evidence>
<accession>B9ST18</accession>
<dbReference type="Pfam" id="PF11744">
    <property type="entry name" value="ALMT"/>
    <property type="match status" value="1"/>
</dbReference>
<sequence>MAAKTGSFRHSFAERSKERLLSRKGYSDFDLNSSYGGGEGGVIKCRCFRLLCDQINNSRNAIHDAVVELYNMGRTDPRKVFFAVKMGLSLALVSLVIFLKEPLKNVNQYSIWAILTVVVVFEFSVGATLNKGFNRALGTLSAGGLALGIAELSLFAGNFVEVFVVISIFIAGFCASYIKLHPSMKSYEYGFRVFLLTYCIVMVSGSSSTFVETAFYRLLLIAVGAGIGLVINICVFPIWAGEDLHKLVVKNFKGVAASLEGCVNGYLQCVEYERIPSKILTYQASDDPLYSGYRSAVQSSSQEESLLDFAIWEPPHGPYKSFNYPWKNYLKLSGALRHCAFMVMAMHGCILSEIQAPAEKRQVFCSELQKVGNEGAKILRELGNRVEKMEKLIPGDDILLEVQEAAEGLQLKIDQKSYILVNSDSWAAERVQPKELEDPGSINELEDNEGEVINCISETLDDQYPNTSMNPSSTQAERMQSENMLKRSWPSFIASSRLIEQESRVYESASSLSLATFASLLIEFVARLQNLVDAFQELSEMANFKNPIDLLSKEKMEVGFWTRLRRWYNFSSIN</sequence>
<organism evidence="10 11">
    <name type="scientific">Ricinus communis</name>
    <name type="common">Castor bean</name>
    <dbReference type="NCBI Taxonomy" id="3988"/>
    <lineage>
        <taxon>Eukaryota</taxon>
        <taxon>Viridiplantae</taxon>
        <taxon>Streptophyta</taxon>
        <taxon>Embryophyta</taxon>
        <taxon>Tracheophyta</taxon>
        <taxon>Spermatophyta</taxon>
        <taxon>Magnoliopsida</taxon>
        <taxon>eudicotyledons</taxon>
        <taxon>Gunneridae</taxon>
        <taxon>Pentapetalae</taxon>
        <taxon>rosids</taxon>
        <taxon>fabids</taxon>
        <taxon>Malpighiales</taxon>
        <taxon>Euphorbiaceae</taxon>
        <taxon>Acalyphoideae</taxon>
        <taxon>Acalypheae</taxon>
        <taxon>Ricinus</taxon>
    </lineage>
</organism>
<dbReference type="EMBL" id="EQ974120">
    <property type="protein sequence ID" value="EEF33250.1"/>
    <property type="molecule type" value="Genomic_DNA"/>
</dbReference>